<name>A0ABR9FKT9_9GAMM</name>
<accession>A0ABR9FKT9</accession>
<dbReference type="RefSeq" id="WP_192541371.1">
    <property type="nucleotide sequence ID" value="NZ_JBQDLW010000002.1"/>
</dbReference>
<dbReference type="EMBL" id="RRZA01000020">
    <property type="protein sequence ID" value="MBE0457423.1"/>
    <property type="molecule type" value="Genomic_DNA"/>
</dbReference>
<protein>
    <submittedName>
        <fullName evidence="1">Uncharacterized protein</fullName>
    </submittedName>
</protein>
<proteinExistence type="predicted"/>
<gene>
    <name evidence="1" type="ORF">EI167_08155</name>
</gene>
<comment type="caution">
    <text evidence="1">The sequence shown here is derived from an EMBL/GenBank/DDBJ whole genome shotgun (WGS) entry which is preliminary data.</text>
</comment>
<dbReference type="Proteomes" id="UP000707245">
    <property type="component" value="Unassembled WGS sequence"/>
</dbReference>
<keyword evidence="2" id="KW-1185">Reference proteome</keyword>
<organism evidence="1 2">
    <name type="scientific">Pseudoalteromonas prydzensis</name>
    <dbReference type="NCBI Taxonomy" id="182141"/>
    <lineage>
        <taxon>Bacteria</taxon>
        <taxon>Pseudomonadati</taxon>
        <taxon>Pseudomonadota</taxon>
        <taxon>Gammaproteobacteria</taxon>
        <taxon>Alteromonadales</taxon>
        <taxon>Pseudoalteromonadaceae</taxon>
        <taxon>Pseudoalteromonas</taxon>
    </lineage>
</organism>
<reference evidence="1 2" key="1">
    <citation type="submission" date="2020-07" db="EMBL/GenBank/DDBJ databases">
        <title>Halophilic bacteria isolated from french cheeses.</title>
        <authorList>
            <person name="Kothe C.I."/>
            <person name="Farah-Kraiem B."/>
            <person name="Renault P."/>
            <person name="Dridi B."/>
        </authorList>
    </citation>
    <scope>NUCLEOTIDE SEQUENCE [LARGE SCALE GENOMIC DNA]</scope>
    <source>
        <strain evidence="1 2">FME14</strain>
    </source>
</reference>
<sequence>MSSSFSINNLPYDLPNNLNEQLRILSNIIKIPFSLVKDGGQNEVEAICGAILYRHLDRHQKIEAMTLIRSVPNGR</sequence>
<evidence type="ECO:0000313" key="1">
    <source>
        <dbReference type="EMBL" id="MBE0457423.1"/>
    </source>
</evidence>
<evidence type="ECO:0000313" key="2">
    <source>
        <dbReference type="Proteomes" id="UP000707245"/>
    </source>
</evidence>